<keyword evidence="3" id="KW-1185">Reference proteome</keyword>
<evidence type="ECO:0000256" key="1">
    <source>
        <dbReference type="SAM" id="MobiDB-lite"/>
    </source>
</evidence>
<evidence type="ECO:0000313" key="2">
    <source>
        <dbReference type="EMBL" id="KAG9457158.1"/>
    </source>
</evidence>
<dbReference type="Proteomes" id="UP000825729">
    <property type="component" value="Unassembled WGS sequence"/>
</dbReference>
<protein>
    <submittedName>
        <fullName evidence="2">Uncharacterized protein</fullName>
    </submittedName>
</protein>
<sequence>MGNVVEYFGWCSGEGRVEEATLKIKNGEGQGTGGEQTYVYSSPTKRPQLTFQNGVGRRRSDRRRDPSSGAGGDSQIVGGSCDDWAGGVIGEMETDGMRIIWLVAASG</sequence>
<feature type="compositionally biased region" description="Polar residues" evidence="1">
    <location>
        <begin position="38"/>
        <end position="53"/>
    </location>
</feature>
<dbReference type="AlphaFoldDB" id="A0AAV7FC34"/>
<organism evidence="2 3">
    <name type="scientific">Aristolochia fimbriata</name>
    <name type="common">White veined hardy Dutchman's pipe vine</name>
    <dbReference type="NCBI Taxonomy" id="158543"/>
    <lineage>
        <taxon>Eukaryota</taxon>
        <taxon>Viridiplantae</taxon>
        <taxon>Streptophyta</taxon>
        <taxon>Embryophyta</taxon>
        <taxon>Tracheophyta</taxon>
        <taxon>Spermatophyta</taxon>
        <taxon>Magnoliopsida</taxon>
        <taxon>Magnoliidae</taxon>
        <taxon>Piperales</taxon>
        <taxon>Aristolochiaceae</taxon>
        <taxon>Aristolochia</taxon>
    </lineage>
</organism>
<comment type="caution">
    <text evidence="2">The sequence shown here is derived from an EMBL/GenBank/DDBJ whole genome shotgun (WGS) entry which is preliminary data.</text>
</comment>
<feature type="region of interest" description="Disordered" evidence="1">
    <location>
        <begin position="23"/>
        <end position="80"/>
    </location>
</feature>
<dbReference type="EMBL" id="JAINDJ010000002">
    <property type="protein sequence ID" value="KAG9457158.1"/>
    <property type="molecule type" value="Genomic_DNA"/>
</dbReference>
<accession>A0AAV7FC34</accession>
<proteinExistence type="predicted"/>
<name>A0AAV7FC34_ARIFI</name>
<evidence type="ECO:0000313" key="3">
    <source>
        <dbReference type="Proteomes" id="UP000825729"/>
    </source>
</evidence>
<gene>
    <name evidence="2" type="ORF">H6P81_001666</name>
</gene>
<reference evidence="2 3" key="1">
    <citation type="submission" date="2021-07" db="EMBL/GenBank/DDBJ databases">
        <title>The Aristolochia fimbriata genome: insights into angiosperm evolution, floral development and chemical biosynthesis.</title>
        <authorList>
            <person name="Jiao Y."/>
        </authorList>
    </citation>
    <scope>NUCLEOTIDE SEQUENCE [LARGE SCALE GENOMIC DNA]</scope>
    <source>
        <strain evidence="2">IBCAS-2021</strain>
        <tissue evidence="2">Leaf</tissue>
    </source>
</reference>